<dbReference type="GO" id="GO:0046677">
    <property type="term" value="P:response to antibiotic"/>
    <property type="evidence" value="ECO:0007669"/>
    <property type="project" value="InterPro"/>
</dbReference>
<comment type="caution">
    <text evidence="2">The sequence shown here is derived from an EMBL/GenBank/DDBJ whole genome shotgun (WGS) entry which is preliminary data.</text>
</comment>
<evidence type="ECO:0000259" key="1">
    <source>
        <dbReference type="Pfam" id="PF13354"/>
    </source>
</evidence>
<gene>
    <name evidence="2" type="ORF">UT77_C0005G0045</name>
</gene>
<feature type="domain" description="Beta-lactamase class A catalytic" evidence="1">
    <location>
        <begin position="66"/>
        <end position="272"/>
    </location>
</feature>
<dbReference type="GO" id="GO:0030655">
    <property type="term" value="P:beta-lactam antibiotic catabolic process"/>
    <property type="evidence" value="ECO:0007669"/>
    <property type="project" value="InterPro"/>
</dbReference>
<proteinExistence type="predicted"/>
<name>A0A0G0T495_9BACT</name>
<sequence length="299" mass="32966">MILLGIGVTAVYFLYGTLILSREKPLISPVSGQMKAEMLGIADSNQVNLKNAVENVLAGTKGTYAVAIKNLKTGESYFANEHKSFEAGSLYKLWVMAAVLSKIRDGTLSEEQVLSRDISALNEVFGIDSEVAELTEGKIALSVNDALTQMITISHNYAALLLTEKIKLSTVANLLKEKGFGESKVGRGDDVPHTTPYDIFLYFEKLYKGELAQPEDTEKMLVLLKNQKLNGKLPKNLPKDTVIAHKTGEIGWFTHDAGIIYSDKGDYIIVAMSETDKPAAAEERIARISESVYRYFTKF</sequence>
<evidence type="ECO:0000313" key="2">
    <source>
        <dbReference type="EMBL" id="KKR41930.1"/>
    </source>
</evidence>
<organism evidence="2 3">
    <name type="scientific">Candidatus Daviesbacteria bacterium GW2011_GWC2_40_12</name>
    <dbReference type="NCBI Taxonomy" id="1618431"/>
    <lineage>
        <taxon>Bacteria</taxon>
        <taxon>Candidatus Daviesiibacteriota</taxon>
    </lineage>
</organism>
<dbReference type="AlphaFoldDB" id="A0A0G0T495"/>
<accession>A0A0G0T495</accession>
<dbReference type="Proteomes" id="UP000034881">
    <property type="component" value="Unassembled WGS sequence"/>
</dbReference>
<dbReference type="PANTHER" id="PTHR35333">
    <property type="entry name" value="BETA-LACTAMASE"/>
    <property type="match status" value="1"/>
</dbReference>
<evidence type="ECO:0000313" key="3">
    <source>
        <dbReference type="Proteomes" id="UP000034881"/>
    </source>
</evidence>
<dbReference type="PANTHER" id="PTHR35333:SF3">
    <property type="entry name" value="BETA-LACTAMASE-TYPE TRANSPEPTIDASE FOLD CONTAINING PROTEIN"/>
    <property type="match status" value="1"/>
</dbReference>
<dbReference type="InterPro" id="IPR045155">
    <property type="entry name" value="Beta-lactam_cat"/>
</dbReference>
<protein>
    <submittedName>
        <fullName evidence="2">Beta-lactamase</fullName>
    </submittedName>
</protein>
<dbReference type="Gene3D" id="3.40.710.10">
    <property type="entry name" value="DD-peptidase/beta-lactamase superfamily"/>
    <property type="match status" value="1"/>
</dbReference>
<reference evidence="2 3" key="1">
    <citation type="journal article" date="2015" name="Nature">
        <title>rRNA introns, odd ribosomes, and small enigmatic genomes across a large radiation of phyla.</title>
        <authorList>
            <person name="Brown C.T."/>
            <person name="Hug L.A."/>
            <person name="Thomas B.C."/>
            <person name="Sharon I."/>
            <person name="Castelle C.J."/>
            <person name="Singh A."/>
            <person name="Wilkins M.J."/>
            <person name="Williams K.H."/>
            <person name="Banfield J.F."/>
        </authorList>
    </citation>
    <scope>NUCLEOTIDE SEQUENCE [LARGE SCALE GENOMIC DNA]</scope>
</reference>
<dbReference type="InterPro" id="IPR012338">
    <property type="entry name" value="Beta-lactam/transpept-like"/>
</dbReference>
<dbReference type="Pfam" id="PF13354">
    <property type="entry name" value="Beta-lactamase2"/>
    <property type="match status" value="1"/>
</dbReference>
<dbReference type="SUPFAM" id="SSF56601">
    <property type="entry name" value="beta-lactamase/transpeptidase-like"/>
    <property type="match status" value="1"/>
</dbReference>
<dbReference type="InterPro" id="IPR000871">
    <property type="entry name" value="Beta-lactam_class-A"/>
</dbReference>
<dbReference type="EMBL" id="LBYB01000005">
    <property type="protein sequence ID" value="KKR41930.1"/>
    <property type="molecule type" value="Genomic_DNA"/>
</dbReference>
<dbReference type="GO" id="GO:0008800">
    <property type="term" value="F:beta-lactamase activity"/>
    <property type="evidence" value="ECO:0007669"/>
    <property type="project" value="InterPro"/>
</dbReference>